<dbReference type="SUPFAM" id="SSF82185">
    <property type="entry name" value="Histone H3 K4-specific methyltransferase SET7/9 N-terminal domain"/>
    <property type="match status" value="1"/>
</dbReference>
<accession>A0A495J805</accession>
<evidence type="ECO:0000313" key="3">
    <source>
        <dbReference type="Proteomes" id="UP000268007"/>
    </source>
</evidence>
<keyword evidence="3" id="KW-1185">Reference proteome</keyword>
<feature type="chain" id="PRO_5019747302" evidence="1">
    <location>
        <begin position="23"/>
        <end position="186"/>
    </location>
</feature>
<sequence>MPRFVVLLIAGILLLAACKPPAGNKPPQLLVKNFDPNLLHTDSGWFYKGKAFNGYMIEVDRDNSILYKLPIIEGKEQGQAFGRFNTGEKLMLRNFKDGKKEGSFEQWWPNGNLHYLFNYKGDKMDGRQMVFYPNGKHRQESNFLDGKEEGIQRQWAANGSLLSNYTIKNGTLYGIIKVKSCLPTGH</sequence>
<keyword evidence="1" id="KW-0732">Signal</keyword>
<dbReference type="RefSeq" id="WP_121200285.1">
    <property type="nucleotide sequence ID" value="NZ_RBKU01000001.1"/>
</dbReference>
<name>A0A495J805_9SPHI</name>
<dbReference type="OrthoDB" id="9812355at2"/>
<protein>
    <submittedName>
        <fullName evidence="2">MORN repeat protein</fullName>
    </submittedName>
</protein>
<organism evidence="2 3">
    <name type="scientific">Mucilaginibacter gracilis</name>
    <dbReference type="NCBI Taxonomy" id="423350"/>
    <lineage>
        <taxon>Bacteria</taxon>
        <taxon>Pseudomonadati</taxon>
        <taxon>Bacteroidota</taxon>
        <taxon>Sphingobacteriia</taxon>
        <taxon>Sphingobacteriales</taxon>
        <taxon>Sphingobacteriaceae</taxon>
        <taxon>Mucilaginibacter</taxon>
    </lineage>
</organism>
<proteinExistence type="predicted"/>
<evidence type="ECO:0000313" key="2">
    <source>
        <dbReference type="EMBL" id="RKR84568.1"/>
    </source>
</evidence>
<dbReference type="Gene3D" id="2.20.110.10">
    <property type="entry name" value="Histone H3 K4-specific methyltransferase SET7/9 N-terminal domain"/>
    <property type="match status" value="1"/>
</dbReference>
<dbReference type="AlphaFoldDB" id="A0A495J805"/>
<dbReference type="EMBL" id="RBKU01000001">
    <property type="protein sequence ID" value="RKR84568.1"/>
    <property type="molecule type" value="Genomic_DNA"/>
</dbReference>
<gene>
    <name evidence="2" type="ORF">BDD43_4811</name>
</gene>
<comment type="caution">
    <text evidence="2">The sequence shown here is derived from an EMBL/GenBank/DDBJ whole genome shotgun (WGS) entry which is preliminary data.</text>
</comment>
<dbReference type="PROSITE" id="PS51257">
    <property type="entry name" value="PROKAR_LIPOPROTEIN"/>
    <property type="match status" value="1"/>
</dbReference>
<reference evidence="2 3" key="1">
    <citation type="submission" date="2018-10" db="EMBL/GenBank/DDBJ databases">
        <title>Genomic Encyclopedia of Archaeal and Bacterial Type Strains, Phase II (KMG-II): from individual species to whole genera.</title>
        <authorList>
            <person name="Goeker M."/>
        </authorList>
    </citation>
    <scope>NUCLEOTIDE SEQUENCE [LARGE SCALE GENOMIC DNA]</scope>
    <source>
        <strain evidence="2 3">DSM 18602</strain>
    </source>
</reference>
<evidence type="ECO:0000256" key="1">
    <source>
        <dbReference type="SAM" id="SignalP"/>
    </source>
</evidence>
<dbReference type="Pfam" id="PF07661">
    <property type="entry name" value="MORN_2"/>
    <property type="match status" value="2"/>
</dbReference>
<dbReference type="Proteomes" id="UP000268007">
    <property type="component" value="Unassembled WGS sequence"/>
</dbReference>
<dbReference type="InterPro" id="IPR011652">
    <property type="entry name" value="MORN_2"/>
</dbReference>
<feature type="signal peptide" evidence="1">
    <location>
        <begin position="1"/>
        <end position="22"/>
    </location>
</feature>